<proteinExistence type="predicted"/>
<evidence type="ECO:0000313" key="3">
    <source>
        <dbReference type="Proteomes" id="UP000837857"/>
    </source>
</evidence>
<evidence type="ECO:0000313" key="2">
    <source>
        <dbReference type="EMBL" id="CAH2075263.1"/>
    </source>
</evidence>
<reference evidence="2" key="1">
    <citation type="submission" date="2022-03" db="EMBL/GenBank/DDBJ databases">
        <authorList>
            <person name="Martin H S."/>
        </authorList>
    </citation>
    <scope>NUCLEOTIDE SEQUENCE</scope>
</reference>
<dbReference type="Proteomes" id="UP000837857">
    <property type="component" value="Chromosome 8"/>
</dbReference>
<organism evidence="2 3">
    <name type="scientific">Iphiclides podalirius</name>
    <name type="common">scarce swallowtail</name>
    <dbReference type="NCBI Taxonomy" id="110791"/>
    <lineage>
        <taxon>Eukaryota</taxon>
        <taxon>Metazoa</taxon>
        <taxon>Ecdysozoa</taxon>
        <taxon>Arthropoda</taxon>
        <taxon>Hexapoda</taxon>
        <taxon>Insecta</taxon>
        <taxon>Pterygota</taxon>
        <taxon>Neoptera</taxon>
        <taxon>Endopterygota</taxon>
        <taxon>Lepidoptera</taxon>
        <taxon>Glossata</taxon>
        <taxon>Ditrysia</taxon>
        <taxon>Papilionoidea</taxon>
        <taxon>Papilionidae</taxon>
        <taxon>Papilioninae</taxon>
        <taxon>Iphiclides</taxon>
    </lineage>
</organism>
<keyword evidence="3" id="KW-1185">Reference proteome</keyword>
<name>A0ABN8J846_9NEOP</name>
<evidence type="ECO:0000256" key="1">
    <source>
        <dbReference type="SAM" id="SignalP"/>
    </source>
</evidence>
<feature type="non-terminal residue" evidence="2">
    <location>
        <position position="1"/>
    </location>
</feature>
<dbReference type="EMBL" id="OW152820">
    <property type="protein sequence ID" value="CAH2075263.1"/>
    <property type="molecule type" value="Genomic_DNA"/>
</dbReference>
<keyword evidence="1" id="KW-0732">Signal</keyword>
<sequence>MIYRQKPVYIFVFFWVCILHQLKLCDGVIYTYEDVELRRIFPTEFPFDTVRRSGSPFAEHLGRYMELKSYFRHPKDKLNSHFEEMICYDENDKKVCRVDVNRYLPEENSYYSSPTAESHVDRRRVYCFMLLCFTEDELDRVAASF</sequence>
<protein>
    <submittedName>
        <fullName evidence="2">Uncharacterized protein</fullName>
    </submittedName>
</protein>
<feature type="signal peptide" evidence="1">
    <location>
        <begin position="1"/>
        <end position="27"/>
    </location>
</feature>
<gene>
    <name evidence="2" type="ORF">IPOD504_LOCUS16639</name>
</gene>
<feature type="chain" id="PRO_5045868477" evidence="1">
    <location>
        <begin position="28"/>
        <end position="145"/>
    </location>
</feature>
<accession>A0ABN8J846</accession>